<evidence type="ECO:0000313" key="4">
    <source>
        <dbReference type="Proteomes" id="UP001360560"/>
    </source>
</evidence>
<keyword evidence="4" id="KW-1185">Reference proteome</keyword>
<dbReference type="AlphaFoldDB" id="A0AAV5QJZ0"/>
<comment type="caution">
    <text evidence="3">The sequence shown here is derived from an EMBL/GenBank/DDBJ whole genome shotgun (WGS) entry which is preliminary data.</text>
</comment>
<dbReference type="RefSeq" id="XP_064851739.1">
    <property type="nucleotide sequence ID" value="XM_064995667.1"/>
</dbReference>
<dbReference type="Proteomes" id="UP001360560">
    <property type="component" value="Unassembled WGS sequence"/>
</dbReference>
<dbReference type="GO" id="GO:0003955">
    <property type="term" value="F:NAD(P)H dehydrogenase (quinone) activity"/>
    <property type="evidence" value="ECO:0007669"/>
    <property type="project" value="TreeGrafter"/>
</dbReference>
<reference evidence="3 4" key="1">
    <citation type="journal article" date="2023" name="Elife">
        <title>Identification of key yeast species and microbe-microbe interactions impacting larval growth of Drosophila in the wild.</title>
        <authorList>
            <person name="Mure A."/>
            <person name="Sugiura Y."/>
            <person name="Maeda R."/>
            <person name="Honda K."/>
            <person name="Sakurai N."/>
            <person name="Takahashi Y."/>
            <person name="Watada M."/>
            <person name="Katoh T."/>
            <person name="Gotoh A."/>
            <person name="Gotoh Y."/>
            <person name="Taniguchi I."/>
            <person name="Nakamura K."/>
            <person name="Hayashi T."/>
            <person name="Katayama T."/>
            <person name="Uemura T."/>
            <person name="Hattori Y."/>
        </authorList>
    </citation>
    <scope>NUCLEOTIDE SEQUENCE [LARGE SCALE GENOMIC DNA]</scope>
    <source>
        <strain evidence="3 4">SC-9</strain>
    </source>
</reference>
<organism evidence="3 4">
    <name type="scientific">Saccharomycopsis crataegensis</name>
    <dbReference type="NCBI Taxonomy" id="43959"/>
    <lineage>
        <taxon>Eukaryota</taxon>
        <taxon>Fungi</taxon>
        <taxon>Dikarya</taxon>
        <taxon>Ascomycota</taxon>
        <taxon>Saccharomycotina</taxon>
        <taxon>Saccharomycetes</taxon>
        <taxon>Saccharomycopsidaceae</taxon>
        <taxon>Saccharomycopsis</taxon>
    </lineage>
</organism>
<accession>A0AAV5QJZ0</accession>
<dbReference type="PROSITE" id="PS50902">
    <property type="entry name" value="FLAVODOXIN_LIKE"/>
    <property type="match status" value="1"/>
</dbReference>
<dbReference type="GeneID" id="90072718"/>
<evidence type="ECO:0000256" key="1">
    <source>
        <dbReference type="ARBA" id="ARBA00006961"/>
    </source>
</evidence>
<protein>
    <recommendedName>
        <fullName evidence="2">Flavodoxin-like domain-containing protein</fullName>
    </recommendedName>
</protein>
<dbReference type="InterPro" id="IPR029039">
    <property type="entry name" value="Flavoprotein-like_sf"/>
</dbReference>
<dbReference type="SUPFAM" id="SSF52218">
    <property type="entry name" value="Flavoproteins"/>
    <property type="match status" value="1"/>
</dbReference>
<evidence type="ECO:0000259" key="2">
    <source>
        <dbReference type="PROSITE" id="PS50902"/>
    </source>
</evidence>
<sequence>MADPVPEIKTPYKSEISVAIVYYSQWNHTKKIAEHVLKGASKVEGVTVDLYNAKDAIANIDKIQQYDAFIFGSPTYFGSVSAGMKEFFEATTEFFATRSLQDKIAAGFTNSASQSGDKQGTLTQIFTYCCQQGMVYVPLGLPATNNKTVHNMDALNRTSFFSGLATQSFVDGTPETATEKSDLRTAEFFGEKVTRVFVKYYH</sequence>
<dbReference type="PANTHER" id="PTHR30546">
    <property type="entry name" value="FLAVODOXIN-RELATED PROTEIN WRBA-RELATED"/>
    <property type="match status" value="1"/>
</dbReference>
<dbReference type="Gene3D" id="3.40.50.360">
    <property type="match status" value="1"/>
</dbReference>
<name>A0AAV5QJZ0_9ASCO</name>
<dbReference type="InterPro" id="IPR005025">
    <property type="entry name" value="FMN_Rdtase-like_dom"/>
</dbReference>
<dbReference type="Pfam" id="PF03358">
    <property type="entry name" value="FMN_red"/>
    <property type="match status" value="1"/>
</dbReference>
<dbReference type="PANTHER" id="PTHR30546:SF23">
    <property type="entry name" value="FLAVOPROTEIN-LIKE PROTEIN YCP4-RELATED"/>
    <property type="match status" value="1"/>
</dbReference>
<gene>
    <name evidence="3" type="ORF">DASC09_020640</name>
</gene>
<comment type="similarity">
    <text evidence="1">Belongs to the WrbA family.</text>
</comment>
<dbReference type="EMBL" id="BTFZ01000003">
    <property type="protein sequence ID" value="GMM34739.1"/>
    <property type="molecule type" value="Genomic_DNA"/>
</dbReference>
<dbReference type="GO" id="GO:0016020">
    <property type="term" value="C:membrane"/>
    <property type="evidence" value="ECO:0007669"/>
    <property type="project" value="TreeGrafter"/>
</dbReference>
<proteinExistence type="inferred from homology"/>
<dbReference type="InterPro" id="IPR008254">
    <property type="entry name" value="Flavodoxin/NO_synth"/>
</dbReference>
<feature type="domain" description="Flavodoxin-like" evidence="2">
    <location>
        <begin position="18"/>
        <end position="165"/>
    </location>
</feature>
<evidence type="ECO:0000313" key="3">
    <source>
        <dbReference type="EMBL" id="GMM34739.1"/>
    </source>
</evidence>
<dbReference type="GO" id="GO:0010181">
    <property type="term" value="F:FMN binding"/>
    <property type="evidence" value="ECO:0007669"/>
    <property type="project" value="InterPro"/>
</dbReference>